<dbReference type="PANTHER" id="PTHR36751">
    <property type="entry name" value="F3E22.8 PROTEIN"/>
    <property type="match status" value="1"/>
</dbReference>
<dbReference type="EMBL" id="AY061920">
    <property type="protein sequence ID" value="AAL31247.1"/>
    <property type="molecule type" value="mRNA"/>
</dbReference>
<dbReference type="ExpressionAtlas" id="Q941C0">
    <property type="expression patterns" value="baseline and differential"/>
</dbReference>
<dbReference type="PANTHER" id="PTHR36751:SF1">
    <property type="entry name" value="F3E22.8 PROTEIN"/>
    <property type="match status" value="1"/>
</dbReference>
<accession>Q941C0</accession>
<name>Q941C0_ARATH</name>
<evidence type="ECO:0000313" key="1">
    <source>
        <dbReference type="EMBL" id="AAK96479.1"/>
    </source>
</evidence>
<dbReference type="TAIR" id="AT3G06780"/>
<reference evidence="2" key="2">
    <citation type="submission" date="2001-10" db="EMBL/GenBank/DDBJ databases">
        <title>Arabidopsis ORF clones.</title>
        <authorList>
            <person name="Kim C.J."/>
            <person name="Chen H."/>
            <person name="Cheuk R."/>
            <person name="Koesema E."/>
            <person name="Meyers M.C."/>
            <person name="Banh J."/>
            <person name="Bowser L."/>
            <person name="Carninci P."/>
            <person name="Chang E."/>
            <person name="Dale J.M."/>
            <person name="Goldsmith A.D."/>
            <person name="Hayashizaki Y."/>
            <person name="Ishida J."/>
            <person name="Jones T."/>
            <person name="Kamiya A."/>
            <person name="Karlin-Neumann G."/>
            <person name="Kawai J."/>
            <person name="Lam B."/>
            <person name="Lee J.M."/>
            <person name="Lin J."/>
            <person name="Miranda M."/>
            <person name="Narusaka M."/>
            <person name="Nguyen M."/>
            <person name="Onodera C.S."/>
            <person name="Palm C.J."/>
            <person name="Quach H.L."/>
            <person name="Sakurai T."/>
            <person name="Satou M."/>
            <person name="Seki M."/>
            <person name="Southwick A."/>
            <person name="Tang C.C."/>
            <person name="Toriumi M."/>
            <person name="Wu H.C."/>
            <person name="Yamada K."/>
            <person name="Yamamura Y."/>
            <person name="Yu G."/>
            <person name="Yu S."/>
            <person name="Shinozaki K."/>
            <person name="Davis R.W."/>
            <person name="Theologis A."/>
            <person name="Ecker J.R."/>
        </authorList>
    </citation>
    <scope>NUCLEOTIDE SEQUENCE</scope>
</reference>
<dbReference type="EMBL" id="AY052286">
    <property type="protein sequence ID" value="AAK96479.1"/>
    <property type="molecule type" value="mRNA"/>
</dbReference>
<proteinExistence type="evidence at transcript level"/>
<dbReference type="AlphaFoldDB" id="Q941C0"/>
<evidence type="ECO:0000313" key="2">
    <source>
        <dbReference type="EMBL" id="AAL31247.1"/>
    </source>
</evidence>
<organism evidence="1">
    <name type="scientific">Arabidopsis thaliana</name>
    <name type="common">Mouse-ear cress</name>
    <dbReference type="NCBI Taxonomy" id="3702"/>
    <lineage>
        <taxon>Eukaryota</taxon>
        <taxon>Viridiplantae</taxon>
        <taxon>Streptophyta</taxon>
        <taxon>Embryophyta</taxon>
        <taxon>Tracheophyta</taxon>
        <taxon>Spermatophyta</taxon>
        <taxon>Magnoliopsida</taxon>
        <taxon>eudicotyledons</taxon>
        <taxon>Gunneridae</taxon>
        <taxon>Pentapetalae</taxon>
        <taxon>rosids</taxon>
        <taxon>malvids</taxon>
        <taxon>Brassicales</taxon>
        <taxon>Brassicaceae</taxon>
        <taxon>Camelineae</taxon>
        <taxon>Arabidopsis</taxon>
    </lineage>
</organism>
<dbReference type="IntAct" id="Q941C0">
    <property type="interactions" value="1"/>
</dbReference>
<protein>
    <submittedName>
        <fullName evidence="1">AT3g06780/F3E22_8</fullName>
    </submittedName>
</protein>
<reference evidence="1" key="1">
    <citation type="submission" date="2001-08" db="EMBL/GenBank/DDBJ databases">
        <title>Arabidopsis cDNA clones.</title>
        <authorList>
            <person name="Cheuk R."/>
            <person name="Chen H."/>
            <person name="Kim C.J."/>
            <person name="Koesema E."/>
            <person name="Meyers M.C."/>
            <person name="Banh J."/>
            <person name="Bowser L."/>
            <person name="Carninci P."/>
            <person name="Dale J.M."/>
            <person name="Goldsmith A.D."/>
            <person name="Hayashizaki Y."/>
            <person name="Ishida J."/>
            <person name="Jiang P.X."/>
            <person name="Jones T."/>
            <person name="Kamiya A."/>
            <person name="Karlin-Neumann G."/>
            <person name="Kawai J."/>
            <person name="Lam B."/>
            <person name="Lee J.M."/>
            <person name="Lin J."/>
            <person name="Liu S.X."/>
            <person name="Miranda M."/>
            <person name="Narusaka M."/>
            <person name="Nguyen M."/>
            <person name="Onodera C.S."/>
            <person name="Palm C.J."/>
            <person name="Pham P.K."/>
            <person name="Quach H.L."/>
            <person name="Sakurai T."/>
            <person name="Satou M."/>
            <person name="Seki M."/>
            <person name="Southwick A."/>
            <person name="Tang C.C."/>
            <person name="Toriumi M."/>
            <person name="Yamada K."/>
            <person name="Yamamura Y."/>
            <person name="Yu G."/>
            <person name="Yu S."/>
            <person name="Shinozaki K."/>
            <person name="Davis R.W."/>
            <person name="Theologis A."/>
            <person name="Ecker J.R."/>
        </authorList>
    </citation>
    <scope>NUCLEOTIDE SEQUENCE</scope>
</reference>
<sequence length="105" mass="11223">MEFSLIADTVTVCTAKQGIAFGKSLLQRLDLANHISFADSVVDHQSPGGGIVQASAIIFPVDAIAPPPVRSSSYKTIPGSVKSDEPGEFRLVEMEMTQEILVVFC</sequence>